<comment type="caution">
    <text evidence="2">The sequence shown here is derived from an EMBL/GenBank/DDBJ whole genome shotgun (WGS) entry which is preliminary data.</text>
</comment>
<organism evidence="2 3">
    <name type="scientific">Luteolibacter arcticus</name>
    <dbReference type="NCBI Taxonomy" id="1581411"/>
    <lineage>
        <taxon>Bacteria</taxon>
        <taxon>Pseudomonadati</taxon>
        <taxon>Verrucomicrobiota</taxon>
        <taxon>Verrucomicrobiia</taxon>
        <taxon>Verrucomicrobiales</taxon>
        <taxon>Verrucomicrobiaceae</taxon>
        <taxon>Luteolibacter</taxon>
    </lineage>
</organism>
<accession>A0ABT3GBG9</accession>
<dbReference type="Proteomes" id="UP001320876">
    <property type="component" value="Unassembled WGS sequence"/>
</dbReference>
<keyword evidence="1" id="KW-0732">Signal</keyword>
<name>A0ABT3GBG9_9BACT</name>
<keyword evidence="3" id="KW-1185">Reference proteome</keyword>
<feature type="signal peptide" evidence="1">
    <location>
        <begin position="1"/>
        <end position="24"/>
    </location>
</feature>
<feature type="chain" id="PRO_5047215560" description="Lytic murein transglycosylase" evidence="1">
    <location>
        <begin position="25"/>
        <end position="639"/>
    </location>
</feature>
<evidence type="ECO:0000256" key="1">
    <source>
        <dbReference type="SAM" id="SignalP"/>
    </source>
</evidence>
<dbReference type="EMBL" id="JAPDDT010000001">
    <property type="protein sequence ID" value="MCW1920971.1"/>
    <property type="molecule type" value="Genomic_DNA"/>
</dbReference>
<reference evidence="2 3" key="1">
    <citation type="submission" date="2022-10" db="EMBL/GenBank/DDBJ databases">
        <title>Luteolibacter arcticus strain CCTCC AB 2014275, whole genome shotgun sequencing project.</title>
        <authorList>
            <person name="Zhao G."/>
            <person name="Shen L."/>
        </authorList>
    </citation>
    <scope>NUCLEOTIDE SEQUENCE [LARGE SCALE GENOMIC DNA]</scope>
    <source>
        <strain evidence="2 3">CCTCC AB 2014275</strain>
    </source>
</reference>
<protein>
    <recommendedName>
        <fullName evidence="4">Lytic murein transglycosylase</fullName>
    </recommendedName>
</protein>
<dbReference type="RefSeq" id="WP_264485080.1">
    <property type="nucleotide sequence ID" value="NZ_JAPDDT010000001.1"/>
</dbReference>
<evidence type="ECO:0000313" key="3">
    <source>
        <dbReference type="Proteomes" id="UP001320876"/>
    </source>
</evidence>
<evidence type="ECO:0008006" key="4">
    <source>
        <dbReference type="Google" id="ProtNLM"/>
    </source>
</evidence>
<sequence length="639" mass="69872">MKSFRSFLIPVACFAATWVLTRFAAGHFSHPAAPVVALPMAPTKTKRERPDPRKTSIEALAEDFGIRPMNQWADRWDEFASETTAEDLQRLPALFAKRRDGHPVQGDDLLQVLAREELATRTGRPVDLTPESFSALADMNAASAWDQLAANHRADFAVAALRTLAGKAPAEALRRYRAMPKAAPEPLGDGSKAEGRRAAVWHTPIGSIFGAWARQDPAAAAAAVMTLPPADRSQAANHLAMTWAFRDGPAAIRYILDFDKSGEGFTSRHLRLDVMLRASFRTHPEETAKLMAGNAMLRKVIGEPPNLYVAVKPWLAADPEGALAWLLDPSNKSSKDAIYWLRLDRQPGIAARIVRALATTDTPTALDLLITMYRREPEAALALADELAIPLRESPRLEAIRIADNPEHACERWLAALHEHDDPKEALAALGWTGEMACELAAQAARAFPDKAALLSKRVPASSLDATNLWRRNNREIANYWPELAGALEYPVPANAKPPFPEASFRFDPAAAAEALLDTDPGVPEVAQAIKLWAPYDLPAARNWLSRLPDGPARQQGQVVLAGIQVSVDPEASLKILEASAGAANTGQLWESAVRRLLYTGGDWQGWLARAPENGRSRLADELAHEAKLLDLARRASRR</sequence>
<gene>
    <name evidence="2" type="ORF">OKA05_00295</name>
</gene>
<evidence type="ECO:0000313" key="2">
    <source>
        <dbReference type="EMBL" id="MCW1920971.1"/>
    </source>
</evidence>
<proteinExistence type="predicted"/>